<dbReference type="PANTHER" id="PTHR33112:SF13">
    <property type="entry name" value="HETEROKARYON INCOMPATIBILITY DOMAIN-CONTAINING PROTEIN"/>
    <property type="match status" value="1"/>
</dbReference>
<keyword evidence="2" id="KW-1185">Reference proteome</keyword>
<evidence type="ECO:0000313" key="2">
    <source>
        <dbReference type="Proteomes" id="UP000800036"/>
    </source>
</evidence>
<accession>A0A6A5V1Q5</accession>
<dbReference type="PANTHER" id="PTHR33112">
    <property type="entry name" value="DOMAIN PROTEIN, PUTATIVE-RELATED"/>
    <property type="match status" value="1"/>
</dbReference>
<dbReference type="Proteomes" id="UP000800036">
    <property type="component" value="Unassembled WGS sequence"/>
</dbReference>
<gene>
    <name evidence="1" type="ORF">BU23DRAFT_660359</name>
</gene>
<protein>
    <recommendedName>
        <fullName evidence="3">Heterokaryon incompatibility domain-containing protein</fullName>
    </recommendedName>
</protein>
<dbReference type="AlphaFoldDB" id="A0A6A5V1Q5"/>
<dbReference type="EMBL" id="ML976735">
    <property type="protein sequence ID" value="KAF1967237.1"/>
    <property type="molecule type" value="Genomic_DNA"/>
</dbReference>
<evidence type="ECO:0000313" key="1">
    <source>
        <dbReference type="EMBL" id="KAF1967237.1"/>
    </source>
</evidence>
<feature type="non-terminal residue" evidence="1">
    <location>
        <position position="219"/>
    </location>
</feature>
<dbReference type="OrthoDB" id="3486565at2759"/>
<proteinExistence type="predicted"/>
<sequence length="219" mass="25006">MASIYENAYLTLAATKARGCNEGLYNATNNHAPRALNAIGRDGNMLSRYVQRFFPLLSRAWVLQERLLSPRILHFGPAELLWEYCECSTCECRHEETQPADNTPYPKIQYAACLDPRSTESRPTMWRSIAYAYSQLGITYPSDRLPGLRGVAMQLFGDNPRSKVISGLWEDTMLLDLMWEANGENHESMKLVLPNIPSWSWATMATRVRYQFSATRDKS</sequence>
<organism evidence="1 2">
    <name type="scientific">Bimuria novae-zelandiae CBS 107.79</name>
    <dbReference type="NCBI Taxonomy" id="1447943"/>
    <lineage>
        <taxon>Eukaryota</taxon>
        <taxon>Fungi</taxon>
        <taxon>Dikarya</taxon>
        <taxon>Ascomycota</taxon>
        <taxon>Pezizomycotina</taxon>
        <taxon>Dothideomycetes</taxon>
        <taxon>Pleosporomycetidae</taxon>
        <taxon>Pleosporales</taxon>
        <taxon>Massarineae</taxon>
        <taxon>Didymosphaeriaceae</taxon>
        <taxon>Bimuria</taxon>
    </lineage>
</organism>
<name>A0A6A5V1Q5_9PLEO</name>
<reference evidence="1" key="1">
    <citation type="journal article" date="2020" name="Stud. Mycol.">
        <title>101 Dothideomycetes genomes: a test case for predicting lifestyles and emergence of pathogens.</title>
        <authorList>
            <person name="Haridas S."/>
            <person name="Albert R."/>
            <person name="Binder M."/>
            <person name="Bloem J."/>
            <person name="Labutti K."/>
            <person name="Salamov A."/>
            <person name="Andreopoulos B."/>
            <person name="Baker S."/>
            <person name="Barry K."/>
            <person name="Bills G."/>
            <person name="Bluhm B."/>
            <person name="Cannon C."/>
            <person name="Castanera R."/>
            <person name="Culley D."/>
            <person name="Daum C."/>
            <person name="Ezra D."/>
            <person name="Gonzalez J."/>
            <person name="Henrissat B."/>
            <person name="Kuo A."/>
            <person name="Liang C."/>
            <person name="Lipzen A."/>
            <person name="Lutzoni F."/>
            <person name="Magnuson J."/>
            <person name="Mondo S."/>
            <person name="Nolan M."/>
            <person name="Ohm R."/>
            <person name="Pangilinan J."/>
            <person name="Park H.-J."/>
            <person name="Ramirez L."/>
            <person name="Alfaro M."/>
            <person name="Sun H."/>
            <person name="Tritt A."/>
            <person name="Yoshinaga Y."/>
            <person name="Zwiers L.-H."/>
            <person name="Turgeon B."/>
            <person name="Goodwin S."/>
            <person name="Spatafora J."/>
            <person name="Crous P."/>
            <person name="Grigoriev I."/>
        </authorList>
    </citation>
    <scope>NUCLEOTIDE SEQUENCE</scope>
    <source>
        <strain evidence="1">CBS 107.79</strain>
    </source>
</reference>
<evidence type="ECO:0008006" key="3">
    <source>
        <dbReference type="Google" id="ProtNLM"/>
    </source>
</evidence>